<evidence type="ECO:0000256" key="1">
    <source>
        <dbReference type="ARBA" id="ARBA00005964"/>
    </source>
</evidence>
<dbReference type="PROSITE" id="PS00941">
    <property type="entry name" value="CARBOXYLESTERASE_B_2"/>
    <property type="match status" value="1"/>
</dbReference>
<comment type="caution">
    <text evidence="5">The sequence shown here is derived from an EMBL/GenBank/DDBJ whole genome shotgun (WGS) entry which is preliminary data.</text>
</comment>
<dbReference type="InterPro" id="IPR019826">
    <property type="entry name" value="Carboxylesterase_B_AS"/>
</dbReference>
<dbReference type="InterPro" id="IPR029058">
    <property type="entry name" value="AB_hydrolase_fold"/>
</dbReference>
<evidence type="ECO:0000256" key="3">
    <source>
        <dbReference type="RuleBase" id="RU361235"/>
    </source>
</evidence>
<keyword evidence="2 3" id="KW-0378">Hydrolase</keyword>
<feature type="signal peptide" evidence="3">
    <location>
        <begin position="1"/>
        <end position="30"/>
    </location>
</feature>
<comment type="similarity">
    <text evidence="1 3">Belongs to the type-B carboxylesterase/lipase family.</text>
</comment>
<dbReference type="SUPFAM" id="SSF53474">
    <property type="entry name" value="alpha/beta-Hydrolases"/>
    <property type="match status" value="1"/>
</dbReference>
<dbReference type="Gene3D" id="3.40.50.1820">
    <property type="entry name" value="alpha/beta hydrolase"/>
    <property type="match status" value="1"/>
</dbReference>
<keyword evidence="3" id="KW-0732">Signal</keyword>
<evidence type="ECO:0000313" key="6">
    <source>
        <dbReference type="Proteomes" id="UP001497497"/>
    </source>
</evidence>
<dbReference type="Proteomes" id="UP001497497">
    <property type="component" value="Unassembled WGS sequence"/>
</dbReference>
<dbReference type="PANTHER" id="PTHR45570:SF2">
    <property type="entry name" value="ACETYLCHOLINESTERASE 1-LIKE"/>
    <property type="match status" value="1"/>
</dbReference>
<dbReference type="PROSITE" id="PS51257">
    <property type="entry name" value="PROKAR_LIPOPROTEIN"/>
    <property type="match status" value="1"/>
</dbReference>
<organism evidence="5 6">
    <name type="scientific">Lymnaea stagnalis</name>
    <name type="common">Great pond snail</name>
    <name type="synonym">Helix stagnalis</name>
    <dbReference type="NCBI Taxonomy" id="6523"/>
    <lineage>
        <taxon>Eukaryota</taxon>
        <taxon>Metazoa</taxon>
        <taxon>Spiralia</taxon>
        <taxon>Lophotrochozoa</taxon>
        <taxon>Mollusca</taxon>
        <taxon>Gastropoda</taxon>
        <taxon>Heterobranchia</taxon>
        <taxon>Euthyneura</taxon>
        <taxon>Panpulmonata</taxon>
        <taxon>Hygrophila</taxon>
        <taxon>Lymnaeoidea</taxon>
        <taxon>Lymnaeidae</taxon>
        <taxon>Lymnaea</taxon>
    </lineage>
</organism>
<reference evidence="5 6" key="1">
    <citation type="submission" date="2024-04" db="EMBL/GenBank/DDBJ databases">
        <authorList>
            <consortium name="Genoscope - CEA"/>
            <person name="William W."/>
        </authorList>
    </citation>
    <scope>NUCLEOTIDE SEQUENCE [LARGE SCALE GENOMIC DNA]</scope>
</reference>
<accession>A0AAV2I7D5</accession>
<feature type="domain" description="Carboxylesterase type B" evidence="4">
    <location>
        <begin position="33"/>
        <end position="500"/>
    </location>
</feature>
<dbReference type="InterPro" id="IPR019819">
    <property type="entry name" value="Carboxylesterase_B_CS"/>
</dbReference>
<dbReference type="GO" id="GO:0016787">
    <property type="term" value="F:hydrolase activity"/>
    <property type="evidence" value="ECO:0007669"/>
    <property type="project" value="UniProtKB-KW"/>
</dbReference>
<dbReference type="EMBL" id="CAXITT010000465">
    <property type="protein sequence ID" value="CAL1541999.1"/>
    <property type="molecule type" value="Genomic_DNA"/>
</dbReference>
<dbReference type="PANTHER" id="PTHR45570">
    <property type="entry name" value="CARBOXYLIC ESTER HYDROLASE"/>
    <property type="match status" value="1"/>
</dbReference>
<dbReference type="Pfam" id="PF00135">
    <property type="entry name" value="COesterase"/>
    <property type="match status" value="1"/>
</dbReference>
<feature type="chain" id="PRO_5043088960" description="Carboxylic ester hydrolase" evidence="3">
    <location>
        <begin position="31"/>
        <end position="616"/>
    </location>
</feature>
<sequence length="616" mass="68750">MMKMMMIMMMMTLSLIILGCVLSRVPYVQAASVMVETTLGTIRGTSNGLTVAFRGVPYALPPVGKLRWQPPQPPAQWRSHILEATEDPPGCPQIGCEKLTPAIACPQKTSEDCLYLNIFTPSGAKNGSDLPVMVYIHGGNFFDMSGASPLFDGMIFSQRGNVVHVNMNYRLGALGFLVTGDGVDDARGNYGLYDQILALKWVRDNIRQFGGDPDKITLFGQSAGAQSVIQHMTLEETSGLFRQAIIESSPLALPYKTYTEAFVLGGLLAEAVGCPVRDIDCLRNKSAEEVTKASLTTRSEVASLKFLELFEPYGPYIDGQMVKGQPLDVYRKGQFTKKPIIIGTTREETVLYIYGSYNKSIDLVNFMTLLLLVRPDKMVEIIEHYPPRASSEDQREVLVNISTDLVFGCPTRNLTRTLLGQGEADIWMYLWDHAFSFPGWGNVTFCEDRVCHGTEIVYEFHTAYKGNFTMTPEEEVLSTDLITYWTNFAWTGDPNQKGDQHRRRGCTLQGVSLMKTRDSSDKAIRISSAKTDESERVHVTNDALTVEDEIHLAGKPLSPCLESSQKNGDTPIAWPKYSGNSQWSALHFQVPQNQIVQNYKEKYCDFWDVIGYSSKL</sequence>
<evidence type="ECO:0000256" key="2">
    <source>
        <dbReference type="ARBA" id="ARBA00022801"/>
    </source>
</evidence>
<dbReference type="InterPro" id="IPR002018">
    <property type="entry name" value="CarbesteraseB"/>
</dbReference>
<gene>
    <name evidence="5" type="ORF">GSLYS_00015605001</name>
</gene>
<dbReference type="PROSITE" id="PS00122">
    <property type="entry name" value="CARBOXYLESTERASE_B_1"/>
    <property type="match status" value="1"/>
</dbReference>
<name>A0AAV2I7D5_LYMST</name>
<dbReference type="AlphaFoldDB" id="A0AAV2I7D5"/>
<proteinExistence type="inferred from homology"/>
<protein>
    <recommendedName>
        <fullName evidence="3">Carboxylic ester hydrolase</fullName>
        <ecNumber evidence="3">3.1.1.-</ecNumber>
    </recommendedName>
</protein>
<dbReference type="EC" id="3.1.1.-" evidence="3"/>
<evidence type="ECO:0000259" key="4">
    <source>
        <dbReference type="Pfam" id="PF00135"/>
    </source>
</evidence>
<keyword evidence="6" id="KW-1185">Reference proteome</keyword>
<evidence type="ECO:0000313" key="5">
    <source>
        <dbReference type="EMBL" id="CAL1541999.1"/>
    </source>
</evidence>